<dbReference type="Proteomes" id="UP000022141">
    <property type="component" value="Unassembled WGS sequence"/>
</dbReference>
<dbReference type="EMBL" id="JEMY01000053">
    <property type="protein sequence ID" value="EXI85591.1"/>
    <property type="molecule type" value="Genomic_DNA"/>
</dbReference>
<evidence type="ECO:0000259" key="5">
    <source>
        <dbReference type="PROSITE" id="PS51935"/>
    </source>
</evidence>
<dbReference type="eggNOG" id="COG0791">
    <property type="taxonomic scope" value="Bacteria"/>
</dbReference>
<dbReference type="STRING" id="1454004.AW11_03419"/>
<proteinExistence type="inferred from homology"/>
<gene>
    <name evidence="6" type="ORF">AW11_03419</name>
</gene>
<protein>
    <submittedName>
        <fullName evidence="6">Phage cell wall peptidase, NlpC/P60 family</fullName>
    </submittedName>
</protein>
<name>A0A011PDC4_ACCRE</name>
<evidence type="ECO:0000256" key="1">
    <source>
        <dbReference type="ARBA" id="ARBA00007074"/>
    </source>
</evidence>
<dbReference type="InterPro" id="IPR038765">
    <property type="entry name" value="Papain-like_cys_pep_sf"/>
</dbReference>
<dbReference type="Pfam" id="PF00877">
    <property type="entry name" value="NLPC_P60"/>
    <property type="match status" value="1"/>
</dbReference>
<keyword evidence="3" id="KW-0378">Hydrolase</keyword>
<evidence type="ECO:0000313" key="7">
    <source>
        <dbReference type="Proteomes" id="UP000022141"/>
    </source>
</evidence>
<keyword evidence="7" id="KW-1185">Reference proteome</keyword>
<dbReference type="PATRIC" id="fig|1454004.3.peg.3520"/>
<dbReference type="SUPFAM" id="SSF54001">
    <property type="entry name" value="Cysteine proteinases"/>
    <property type="match status" value="1"/>
</dbReference>
<evidence type="ECO:0000256" key="4">
    <source>
        <dbReference type="ARBA" id="ARBA00022807"/>
    </source>
</evidence>
<accession>A0A011PDC4</accession>
<reference evidence="6" key="1">
    <citation type="submission" date="2014-02" db="EMBL/GenBank/DDBJ databases">
        <title>Expanding our view of genomic diversity in Candidatus Accumulibacter clades.</title>
        <authorList>
            <person name="Skennerton C.T."/>
            <person name="Barr J.J."/>
            <person name="Slater F.R."/>
            <person name="Bond P.L."/>
            <person name="Tyson G.W."/>
        </authorList>
    </citation>
    <scope>NUCLEOTIDE SEQUENCE [LARGE SCALE GENOMIC DNA]</scope>
</reference>
<keyword evidence="4" id="KW-0788">Thiol protease</keyword>
<comment type="similarity">
    <text evidence="1">Belongs to the peptidase C40 family.</text>
</comment>
<evidence type="ECO:0000313" key="6">
    <source>
        <dbReference type="EMBL" id="EXI85591.1"/>
    </source>
</evidence>
<dbReference type="Gene3D" id="3.90.1720.10">
    <property type="entry name" value="endopeptidase domain like (from Nostoc punctiforme)"/>
    <property type="match status" value="1"/>
</dbReference>
<comment type="caution">
    <text evidence="6">The sequence shown here is derived from an EMBL/GenBank/DDBJ whole genome shotgun (WGS) entry which is preliminary data.</text>
</comment>
<dbReference type="GO" id="GO:0006508">
    <property type="term" value="P:proteolysis"/>
    <property type="evidence" value="ECO:0007669"/>
    <property type="project" value="UniProtKB-KW"/>
</dbReference>
<sequence>MSAERIVQEARSWLRTPYHHQGRIKGVGVDCAMILCEVYHAAGRVPYIDPTPYPPDWHLHRTEQRYLGWVEDYAYRVAEPLPGDIALYQFGRAISHAGIVVDWPMIIHAYHSEGVVLANATQGALAGRLAGFWRVRE</sequence>
<evidence type="ECO:0000256" key="3">
    <source>
        <dbReference type="ARBA" id="ARBA00022801"/>
    </source>
</evidence>
<evidence type="ECO:0000256" key="2">
    <source>
        <dbReference type="ARBA" id="ARBA00022670"/>
    </source>
</evidence>
<dbReference type="InterPro" id="IPR000064">
    <property type="entry name" value="NLP_P60_dom"/>
</dbReference>
<feature type="domain" description="NlpC/P60" evidence="5">
    <location>
        <begin position="1"/>
        <end position="137"/>
    </location>
</feature>
<keyword evidence="2" id="KW-0645">Protease</keyword>
<dbReference type="GO" id="GO:0008234">
    <property type="term" value="F:cysteine-type peptidase activity"/>
    <property type="evidence" value="ECO:0007669"/>
    <property type="project" value="UniProtKB-KW"/>
</dbReference>
<organism evidence="6 7">
    <name type="scientific">Accumulibacter regalis</name>
    <dbReference type="NCBI Taxonomy" id="522306"/>
    <lineage>
        <taxon>Bacteria</taxon>
        <taxon>Pseudomonadati</taxon>
        <taxon>Pseudomonadota</taxon>
        <taxon>Betaproteobacteria</taxon>
        <taxon>Candidatus Accumulibacter</taxon>
    </lineage>
</organism>
<dbReference type="AlphaFoldDB" id="A0A011PDC4"/>
<dbReference type="PROSITE" id="PS51935">
    <property type="entry name" value="NLPC_P60"/>
    <property type="match status" value="1"/>
</dbReference>